<dbReference type="GO" id="GO:0005737">
    <property type="term" value="C:cytoplasm"/>
    <property type="evidence" value="ECO:0007669"/>
    <property type="project" value="UniProtKB-SubCell"/>
</dbReference>
<evidence type="ECO:0000256" key="1">
    <source>
        <dbReference type="ARBA" id="ARBA00000971"/>
    </source>
</evidence>
<dbReference type="Gene3D" id="3.10.50.40">
    <property type="match status" value="1"/>
</dbReference>
<dbReference type="OrthoDB" id="8615at2157"/>
<comment type="caution">
    <text evidence="12">The sequence shown here is derived from an EMBL/GenBank/DDBJ whole genome shotgun (WGS) entry which is preliminary data.</text>
</comment>
<feature type="region of interest" description="Disordered" evidence="10">
    <location>
        <begin position="1"/>
        <end position="24"/>
    </location>
</feature>
<evidence type="ECO:0000313" key="13">
    <source>
        <dbReference type="Proteomes" id="UP000075321"/>
    </source>
</evidence>
<evidence type="ECO:0000256" key="6">
    <source>
        <dbReference type="ARBA" id="ARBA00023186"/>
    </source>
</evidence>
<dbReference type="PANTHER" id="PTHR47861">
    <property type="entry name" value="FKBP-TYPE PEPTIDYL-PROLYL CIS-TRANS ISOMERASE SLYD"/>
    <property type="match status" value="1"/>
</dbReference>
<reference evidence="12 13" key="1">
    <citation type="submission" date="2016-02" db="EMBL/GenBank/DDBJ databases">
        <title>Genome sequence of Halalkalicoccus paucihalophilus DSM 24557.</title>
        <authorList>
            <person name="Poehlein A."/>
            <person name="Daniel R."/>
        </authorList>
    </citation>
    <scope>NUCLEOTIDE SEQUENCE [LARGE SCALE GENOMIC DNA]</scope>
    <source>
        <strain evidence="12 13">DSM 24557</strain>
    </source>
</reference>
<comment type="similarity">
    <text evidence="3 9">Belongs to the FKBP-type PPIase family.</text>
</comment>
<dbReference type="PATRIC" id="fig|1008153.3.peg.2951"/>
<comment type="catalytic activity">
    <reaction evidence="1 8 9">
        <text>[protein]-peptidylproline (omega=180) = [protein]-peptidylproline (omega=0)</text>
        <dbReference type="Rhea" id="RHEA:16237"/>
        <dbReference type="Rhea" id="RHEA-COMP:10747"/>
        <dbReference type="Rhea" id="RHEA-COMP:10748"/>
        <dbReference type="ChEBI" id="CHEBI:83833"/>
        <dbReference type="ChEBI" id="CHEBI:83834"/>
        <dbReference type="EC" id="5.2.1.8"/>
    </reaction>
</comment>
<evidence type="ECO:0000256" key="9">
    <source>
        <dbReference type="RuleBase" id="RU003915"/>
    </source>
</evidence>
<keyword evidence="7 8" id="KW-0413">Isomerase</keyword>
<comment type="subcellular location">
    <subcellularLocation>
        <location evidence="2">Cytoplasm</location>
    </subcellularLocation>
</comment>
<dbReference type="PANTHER" id="PTHR47861:SF3">
    <property type="entry name" value="FKBP-TYPE PEPTIDYL-PROLYL CIS-TRANS ISOMERASE SLYD"/>
    <property type="match status" value="1"/>
</dbReference>
<evidence type="ECO:0000256" key="7">
    <source>
        <dbReference type="ARBA" id="ARBA00023235"/>
    </source>
</evidence>
<dbReference type="PROSITE" id="PS50059">
    <property type="entry name" value="FKBP_PPIASE"/>
    <property type="match status" value="1"/>
</dbReference>
<evidence type="ECO:0000256" key="3">
    <source>
        <dbReference type="ARBA" id="ARBA00006577"/>
    </source>
</evidence>
<name>A0A151ABI0_9EURY</name>
<evidence type="ECO:0000256" key="8">
    <source>
        <dbReference type="PROSITE-ProRule" id="PRU00277"/>
    </source>
</evidence>
<organism evidence="12 13">
    <name type="scientific">Halalkalicoccus paucihalophilus</name>
    <dbReference type="NCBI Taxonomy" id="1008153"/>
    <lineage>
        <taxon>Archaea</taxon>
        <taxon>Methanobacteriati</taxon>
        <taxon>Methanobacteriota</taxon>
        <taxon>Stenosarchaea group</taxon>
        <taxon>Halobacteria</taxon>
        <taxon>Halobacteriales</taxon>
        <taxon>Halococcaceae</taxon>
        <taxon>Halalkalicoccus</taxon>
    </lineage>
</organism>
<keyword evidence="5 8" id="KW-0697">Rotamase</keyword>
<sequence length="158" mass="17709">MGIEPGDQATIEYTGRLTDEDGTVFDTSRERVAEESGLADSQPEREFEPLTVEPGAGQLIEGFEEGLMGLEEGDTETITVPPEKGYGEEREDQIIEQDRTEFEEMLEGEVPEEGMMIQTERQQVGEIVHVDEEVVRIDFNHELAGETLEFDVEVVSID</sequence>
<dbReference type="EMBL" id="LTAZ01000008">
    <property type="protein sequence ID" value="KYH25056.1"/>
    <property type="molecule type" value="Genomic_DNA"/>
</dbReference>
<dbReference type="GO" id="GO:0003755">
    <property type="term" value="F:peptidyl-prolyl cis-trans isomerase activity"/>
    <property type="evidence" value="ECO:0007669"/>
    <property type="project" value="UniProtKB-UniRule"/>
</dbReference>
<evidence type="ECO:0000256" key="10">
    <source>
        <dbReference type="SAM" id="MobiDB-lite"/>
    </source>
</evidence>
<dbReference type="RefSeq" id="WP_066383831.1">
    <property type="nucleotide sequence ID" value="NZ_LTAZ01000008.1"/>
</dbReference>
<dbReference type="Proteomes" id="UP000075321">
    <property type="component" value="Unassembled WGS sequence"/>
</dbReference>
<evidence type="ECO:0000259" key="11">
    <source>
        <dbReference type="PROSITE" id="PS50059"/>
    </source>
</evidence>
<accession>A0A151ABI0</accession>
<dbReference type="AlphaFoldDB" id="A0A151ABI0"/>
<dbReference type="InterPro" id="IPR001179">
    <property type="entry name" value="PPIase_FKBP_dom"/>
</dbReference>
<keyword evidence="4" id="KW-0963">Cytoplasm</keyword>
<keyword evidence="6" id="KW-0143">Chaperone</keyword>
<dbReference type="EC" id="5.2.1.8" evidence="9"/>
<proteinExistence type="inferred from homology"/>
<dbReference type="SUPFAM" id="SSF54534">
    <property type="entry name" value="FKBP-like"/>
    <property type="match status" value="1"/>
</dbReference>
<protein>
    <recommendedName>
        <fullName evidence="9">Peptidyl-prolyl cis-trans isomerase</fullName>
        <ecNumber evidence="9">5.2.1.8</ecNumber>
    </recommendedName>
</protein>
<dbReference type="GO" id="GO:0042026">
    <property type="term" value="P:protein refolding"/>
    <property type="evidence" value="ECO:0007669"/>
    <property type="project" value="UniProtKB-ARBA"/>
</dbReference>
<dbReference type="InterPro" id="IPR046357">
    <property type="entry name" value="PPIase_dom_sf"/>
</dbReference>
<keyword evidence="13" id="KW-1185">Reference proteome</keyword>
<evidence type="ECO:0000256" key="5">
    <source>
        <dbReference type="ARBA" id="ARBA00023110"/>
    </source>
</evidence>
<evidence type="ECO:0000256" key="4">
    <source>
        <dbReference type="ARBA" id="ARBA00022490"/>
    </source>
</evidence>
<evidence type="ECO:0000313" key="12">
    <source>
        <dbReference type="EMBL" id="KYH25056.1"/>
    </source>
</evidence>
<feature type="domain" description="PPIase FKBP-type" evidence="11">
    <location>
        <begin position="6"/>
        <end position="111"/>
    </location>
</feature>
<gene>
    <name evidence="12" type="ORF">HAPAU_28770</name>
</gene>
<dbReference type="Pfam" id="PF00254">
    <property type="entry name" value="FKBP_C"/>
    <property type="match status" value="1"/>
</dbReference>
<evidence type="ECO:0000256" key="2">
    <source>
        <dbReference type="ARBA" id="ARBA00004496"/>
    </source>
</evidence>